<sequence>MTRWRNVRAIQLPSQTSSKIKLMIPDMINCCKEMIAYIKDNIYKAHEAKAISACYTGDTVANCAFGLKSNSFSSTDPGFAAVAKGEVFGSNYWDNFAILCAMVAPAIGKLLRLRIIHKDVEDYFVKVINSASDFRIKNGTRKNDFLQQLIDTNEQGGKPVYNQIEMAGHCMTFYMDGFETSSILLSFAFYELARHPQIQIEIREELLAKSKYINDFDIDAINSLTKLDNFVSETLRLHPPRQSVSRICRSDITLTSRGYDIIKKGLAVVVPIYALHTDPENFPEPDVFKPERFNKQNQSNIKKFTYLPFGEGPRMCLGIRFALMQVKLALISVLLKFHITTNEQFKGEIKLDPKSTFLHTAKGGLWLRFEDL</sequence>
<evidence type="ECO:0000313" key="17">
    <source>
        <dbReference type="Proteomes" id="UP000015103"/>
    </source>
</evidence>
<dbReference type="OMA" id="QDHCVLL"/>
<evidence type="ECO:0000256" key="5">
    <source>
        <dbReference type="ARBA" id="ARBA00010617"/>
    </source>
</evidence>
<evidence type="ECO:0000256" key="10">
    <source>
        <dbReference type="ARBA" id="ARBA00023002"/>
    </source>
</evidence>
<evidence type="ECO:0000256" key="1">
    <source>
        <dbReference type="ARBA" id="ARBA00001971"/>
    </source>
</evidence>
<dbReference type="InterPro" id="IPR050476">
    <property type="entry name" value="Insect_CytP450_Detox"/>
</dbReference>
<evidence type="ECO:0000256" key="8">
    <source>
        <dbReference type="ARBA" id="ARBA00022824"/>
    </source>
</evidence>
<dbReference type="STRING" id="13249.T1I2H7"/>
<comment type="cofactor">
    <cofactor evidence="1 14">
        <name>heme</name>
        <dbReference type="ChEBI" id="CHEBI:30413"/>
    </cofactor>
</comment>
<dbReference type="EnsemblMetazoa" id="RPRC010496-RA">
    <property type="protein sequence ID" value="RPRC010496-PA"/>
    <property type="gene ID" value="RPRC010496"/>
</dbReference>
<dbReference type="InterPro" id="IPR017972">
    <property type="entry name" value="Cyt_P450_CS"/>
</dbReference>
<comment type="function">
    <text evidence="2">May be involved in the metabolism of insect hormones and in the breakdown of synthetic insecticides.</text>
</comment>
<keyword evidence="6 14" id="KW-0349">Heme</keyword>
<dbReference type="Gene3D" id="1.10.630.10">
    <property type="entry name" value="Cytochrome P450"/>
    <property type="match status" value="1"/>
</dbReference>
<comment type="similarity">
    <text evidence="5 15">Belongs to the cytochrome P450 family.</text>
</comment>
<dbReference type="PRINTS" id="PR00385">
    <property type="entry name" value="P450"/>
</dbReference>
<evidence type="ECO:0000256" key="14">
    <source>
        <dbReference type="PIRSR" id="PIRSR602403-1"/>
    </source>
</evidence>
<dbReference type="HOGENOM" id="CLU_001570_5_2_1"/>
<feature type="binding site" description="axial binding residue" evidence="14">
    <location>
        <position position="316"/>
    </location>
    <ligand>
        <name>heme</name>
        <dbReference type="ChEBI" id="CHEBI:30413"/>
    </ligand>
    <ligandPart>
        <name>Fe</name>
        <dbReference type="ChEBI" id="CHEBI:18248"/>
    </ligandPart>
</feature>
<keyword evidence="13" id="KW-0472">Membrane</keyword>
<dbReference type="EMBL" id="ACPB03025042">
    <property type="status" value="NOT_ANNOTATED_CDS"/>
    <property type="molecule type" value="Genomic_DNA"/>
</dbReference>
<dbReference type="GO" id="GO:0005506">
    <property type="term" value="F:iron ion binding"/>
    <property type="evidence" value="ECO:0007669"/>
    <property type="project" value="InterPro"/>
</dbReference>
<keyword evidence="7 14" id="KW-0479">Metal-binding</keyword>
<evidence type="ECO:0000256" key="2">
    <source>
        <dbReference type="ARBA" id="ARBA00003690"/>
    </source>
</evidence>
<keyword evidence="12 15" id="KW-0503">Monooxygenase</keyword>
<proteinExistence type="inferred from homology"/>
<organism evidence="16 17">
    <name type="scientific">Rhodnius prolixus</name>
    <name type="common">Triatomid bug</name>
    <dbReference type="NCBI Taxonomy" id="13249"/>
    <lineage>
        <taxon>Eukaryota</taxon>
        <taxon>Metazoa</taxon>
        <taxon>Ecdysozoa</taxon>
        <taxon>Arthropoda</taxon>
        <taxon>Hexapoda</taxon>
        <taxon>Insecta</taxon>
        <taxon>Pterygota</taxon>
        <taxon>Neoptera</taxon>
        <taxon>Paraneoptera</taxon>
        <taxon>Hemiptera</taxon>
        <taxon>Heteroptera</taxon>
        <taxon>Panheteroptera</taxon>
        <taxon>Cimicomorpha</taxon>
        <taxon>Reduviidae</taxon>
        <taxon>Triatominae</taxon>
        <taxon>Rhodnius</taxon>
    </lineage>
</organism>
<evidence type="ECO:0000256" key="3">
    <source>
        <dbReference type="ARBA" id="ARBA00004174"/>
    </source>
</evidence>
<keyword evidence="17" id="KW-1185">Reference proteome</keyword>
<dbReference type="InterPro" id="IPR002403">
    <property type="entry name" value="Cyt_P450_E_grp-IV"/>
</dbReference>
<evidence type="ECO:0000256" key="12">
    <source>
        <dbReference type="ARBA" id="ARBA00023033"/>
    </source>
</evidence>
<protein>
    <submittedName>
        <fullName evidence="16">Uncharacterized protein</fullName>
    </submittedName>
</protein>
<evidence type="ECO:0000256" key="9">
    <source>
        <dbReference type="ARBA" id="ARBA00022848"/>
    </source>
</evidence>
<evidence type="ECO:0000313" key="16">
    <source>
        <dbReference type="EnsemblMetazoa" id="RPRC010496-PA"/>
    </source>
</evidence>
<comment type="subcellular location">
    <subcellularLocation>
        <location evidence="4">Endoplasmic reticulum membrane</location>
        <topology evidence="4">Peripheral membrane protein</topology>
    </subcellularLocation>
    <subcellularLocation>
        <location evidence="3">Microsome membrane</location>
        <topology evidence="3">Peripheral membrane protein</topology>
    </subcellularLocation>
</comment>
<evidence type="ECO:0000256" key="6">
    <source>
        <dbReference type="ARBA" id="ARBA00022617"/>
    </source>
</evidence>
<dbReference type="PANTHER" id="PTHR24292:SF84">
    <property type="entry name" value="CYTOCHROME P450 28A5-RELATED"/>
    <property type="match status" value="1"/>
</dbReference>
<dbReference type="PROSITE" id="PS00086">
    <property type="entry name" value="CYTOCHROME_P450"/>
    <property type="match status" value="1"/>
</dbReference>
<dbReference type="AlphaFoldDB" id="T1I2H7"/>
<dbReference type="PANTHER" id="PTHR24292">
    <property type="entry name" value="CYTOCHROME P450"/>
    <property type="match status" value="1"/>
</dbReference>
<keyword evidence="11 14" id="KW-0408">Iron</keyword>
<evidence type="ECO:0000256" key="4">
    <source>
        <dbReference type="ARBA" id="ARBA00004406"/>
    </source>
</evidence>
<dbReference type="CDD" id="cd11056">
    <property type="entry name" value="CYP6-like"/>
    <property type="match status" value="1"/>
</dbReference>
<dbReference type="eggNOG" id="KOG0158">
    <property type="taxonomic scope" value="Eukaryota"/>
</dbReference>
<dbReference type="SUPFAM" id="SSF48264">
    <property type="entry name" value="Cytochrome P450"/>
    <property type="match status" value="1"/>
</dbReference>
<dbReference type="GO" id="GO:0004497">
    <property type="term" value="F:monooxygenase activity"/>
    <property type="evidence" value="ECO:0007669"/>
    <property type="project" value="UniProtKB-KW"/>
</dbReference>
<keyword evidence="8" id="KW-0256">Endoplasmic reticulum</keyword>
<evidence type="ECO:0000256" key="7">
    <source>
        <dbReference type="ARBA" id="ARBA00022723"/>
    </source>
</evidence>
<keyword evidence="9" id="KW-0492">Microsome</keyword>
<evidence type="ECO:0000256" key="15">
    <source>
        <dbReference type="RuleBase" id="RU000461"/>
    </source>
</evidence>
<evidence type="ECO:0000256" key="13">
    <source>
        <dbReference type="ARBA" id="ARBA00023136"/>
    </source>
</evidence>
<dbReference type="InterPro" id="IPR036396">
    <property type="entry name" value="Cyt_P450_sf"/>
</dbReference>
<dbReference type="PRINTS" id="PR00465">
    <property type="entry name" value="EP450IV"/>
</dbReference>
<dbReference type="Proteomes" id="UP000015103">
    <property type="component" value="Unassembled WGS sequence"/>
</dbReference>
<dbReference type="GO" id="GO:0005789">
    <property type="term" value="C:endoplasmic reticulum membrane"/>
    <property type="evidence" value="ECO:0007669"/>
    <property type="project" value="UniProtKB-SubCell"/>
</dbReference>
<dbReference type="VEuPathDB" id="VectorBase:RPRC010496"/>
<dbReference type="Pfam" id="PF00067">
    <property type="entry name" value="p450"/>
    <property type="match status" value="1"/>
</dbReference>
<dbReference type="FunFam" id="1.10.630.10:FF:000182">
    <property type="entry name" value="Cytochrome P450 3A4"/>
    <property type="match status" value="1"/>
</dbReference>
<keyword evidence="10 15" id="KW-0560">Oxidoreductase</keyword>
<evidence type="ECO:0000256" key="11">
    <source>
        <dbReference type="ARBA" id="ARBA00023004"/>
    </source>
</evidence>
<dbReference type="InterPro" id="IPR001128">
    <property type="entry name" value="Cyt_P450"/>
</dbReference>
<dbReference type="GO" id="GO:0016705">
    <property type="term" value="F:oxidoreductase activity, acting on paired donors, with incorporation or reduction of molecular oxygen"/>
    <property type="evidence" value="ECO:0007669"/>
    <property type="project" value="InterPro"/>
</dbReference>
<dbReference type="InParanoid" id="T1I2H7"/>
<dbReference type="GO" id="GO:0020037">
    <property type="term" value="F:heme binding"/>
    <property type="evidence" value="ECO:0007669"/>
    <property type="project" value="InterPro"/>
</dbReference>
<reference evidence="16" key="1">
    <citation type="submission" date="2015-05" db="UniProtKB">
        <authorList>
            <consortium name="EnsemblMetazoa"/>
        </authorList>
    </citation>
    <scope>IDENTIFICATION</scope>
</reference>
<name>T1I2H7_RHOPR</name>
<accession>T1I2H7</accession>